<proteinExistence type="predicted"/>
<dbReference type="WBParaSite" id="nRc.2.0.1.t41464-RA">
    <property type="protein sequence ID" value="nRc.2.0.1.t41464-RA"/>
    <property type="gene ID" value="nRc.2.0.1.g41464"/>
</dbReference>
<protein>
    <submittedName>
        <fullName evidence="2">Uncharacterized protein</fullName>
    </submittedName>
</protein>
<organism evidence="1 2">
    <name type="scientific">Romanomermis culicivorax</name>
    <name type="common">Nematode worm</name>
    <dbReference type="NCBI Taxonomy" id="13658"/>
    <lineage>
        <taxon>Eukaryota</taxon>
        <taxon>Metazoa</taxon>
        <taxon>Ecdysozoa</taxon>
        <taxon>Nematoda</taxon>
        <taxon>Enoplea</taxon>
        <taxon>Dorylaimia</taxon>
        <taxon>Mermithida</taxon>
        <taxon>Mermithoidea</taxon>
        <taxon>Mermithidae</taxon>
        <taxon>Romanomermis</taxon>
    </lineage>
</organism>
<name>A0A915KRE7_ROMCU</name>
<accession>A0A915KRE7</accession>
<evidence type="ECO:0000313" key="2">
    <source>
        <dbReference type="WBParaSite" id="nRc.2.0.1.t41464-RA"/>
    </source>
</evidence>
<evidence type="ECO:0000313" key="1">
    <source>
        <dbReference type="Proteomes" id="UP000887565"/>
    </source>
</evidence>
<dbReference type="Proteomes" id="UP000887565">
    <property type="component" value="Unplaced"/>
</dbReference>
<dbReference type="AlphaFoldDB" id="A0A915KRE7"/>
<keyword evidence="1" id="KW-1185">Reference proteome</keyword>
<sequence length="246" mass="27969">MDGSKQPPQLQLLQIYPQKAAEDPCRRKNKCTGIAKCKKDSVELGYICQCPYGFAQATDPKTGDEYCQKYLRPCKQNRDCFEELTFCNITEGFCQKDLNYKLAITESPHHVKGGCRPGVCKWNRECYDTGYDTVDCNCRDLSASKKPKKEICMKDGDANVYYPHPIFFYNVLCQTSDDDCGYPENEADIHKARDFNYFGPCIFELDAVKCELGVKPVKRGNFIFCDYPPETRSYLGKNCTSATNVG</sequence>
<reference evidence="2" key="1">
    <citation type="submission" date="2022-11" db="UniProtKB">
        <authorList>
            <consortium name="WormBaseParasite"/>
        </authorList>
    </citation>
    <scope>IDENTIFICATION</scope>
</reference>